<evidence type="ECO:0000313" key="1">
    <source>
        <dbReference type="EMBL" id="KAA1125446.1"/>
    </source>
</evidence>
<comment type="caution">
    <text evidence="1">The sequence shown here is derived from an EMBL/GenBank/DDBJ whole genome shotgun (WGS) entry which is preliminary data.</text>
</comment>
<dbReference type="AlphaFoldDB" id="A0A5B0RHZ9"/>
<name>A0A5B0RHZ9_PUCGR</name>
<protein>
    <submittedName>
        <fullName evidence="1">Uncharacterized protein</fullName>
    </submittedName>
</protein>
<proteinExistence type="predicted"/>
<organism evidence="1 2">
    <name type="scientific">Puccinia graminis f. sp. tritici</name>
    <dbReference type="NCBI Taxonomy" id="56615"/>
    <lineage>
        <taxon>Eukaryota</taxon>
        <taxon>Fungi</taxon>
        <taxon>Dikarya</taxon>
        <taxon>Basidiomycota</taxon>
        <taxon>Pucciniomycotina</taxon>
        <taxon>Pucciniomycetes</taxon>
        <taxon>Pucciniales</taxon>
        <taxon>Pucciniaceae</taxon>
        <taxon>Puccinia</taxon>
    </lineage>
</organism>
<sequence>MMDIERVIRDTRTAAGFEDAFFVVQLAGPELDRRPRPRLWLLLYVGLAWTLLVRPPIPGLAHTRSGIGRPSPAVMYVTHFQHNVLIPEESDSSRVCLHRLD</sequence>
<gene>
    <name evidence="1" type="ORF">PGTUg99_015311</name>
</gene>
<dbReference type="Proteomes" id="UP000325313">
    <property type="component" value="Unassembled WGS sequence"/>
</dbReference>
<accession>A0A5B0RHZ9</accession>
<evidence type="ECO:0000313" key="2">
    <source>
        <dbReference type="Proteomes" id="UP000325313"/>
    </source>
</evidence>
<dbReference type="EMBL" id="VDEP01000178">
    <property type="protein sequence ID" value="KAA1125446.1"/>
    <property type="molecule type" value="Genomic_DNA"/>
</dbReference>
<reference evidence="1 2" key="1">
    <citation type="submission" date="2019-05" db="EMBL/GenBank/DDBJ databases">
        <title>Emergence of the Ug99 lineage of the wheat stem rust pathogen through somatic hybridization.</title>
        <authorList>
            <person name="Li F."/>
            <person name="Upadhyaya N.M."/>
            <person name="Sperschneider J."/>
            <person name="Matny O."/>
            <person name="Nguyen-Phuc H."/>
            <person name="Mago R."/>
            <person name="Raley C."/>
            <person name="Miller M.E."/>
            <person name="Silverstein K.A.T."/>
            <person name="Henningsen E."/>
            <person name="Hirsch C.D."/>
            <person name="Visser B."/>
            <person name="Pretorius Z.A."/>
            <person name="Steffenson B.J."/>
            <person name="Schwessinger B."/>
            <person name="Dodds P.N."/>
            <person name="Figueroa M."/>
        </authorList>
    </citation>
    <scope>NUCLEOTIDE SEQUENCE [LARGE SCALE GENOMIC DNA]</scope>
    <source>
        <strain evidence="1 2">Ug99</strain>
    </source>
</reference>